<dbReference type="EMBL" id="FNPE01000015">
    <property type="protein sequence ID" value="SDZ24114.1"/>
    <property type="molecule type" value="Genomic_DNA"/>
</dbReference>
<evidence type="ECO:0000313" key="2">
    <source>
        <dbReference type="EMBL" id="SDZ24114.1"/>
    </source>
</evidence>
<dbReference type="InterPro" id="IPR045584">
    <property type="entry name" value="Pilin-like"/>
</dbReference>
<feature type="transmembrane region" description="Helical" evidence="1">
    <location>
        <begin position="21"/>
        <end position="44"/>
    </location>
</feature>
<keyword evidence="1" id="KW-0472">Membrane</keyword>
<dbReference type="Proteomes" id="UP000183417">
    <property type="component" value="Unassembled WGS sequence"/>
</dbReference>
<dbReference type="NCBIfam" id="TIGR02532">
    <property type="entry name" value="IV_pilin_GFxxxE"/>
    <property type="match status" value="1"/>
</dbReference>
<dbReference type="GeneID" id="94693484"/>
<dbReference type="PROSITE" id="PS00409">
    <property type="entry name" value="PROKAR_NTER_METHYL"/>
    <property type="match status" value="1"/>
</dbReference>
<dbReference type="RefSeq" id="WP_279627039.1">
    <property type="nucleotide sequence ID" value="NZ_CP141274.1"/>
</dbReference>
<dbReference type="InterPro" id="IPR012902">
    <property type="entry name" value="N_methyl_site"/>
</dbReference>
<keyword evidence="1" id="KW-0812">Transmembrane</keyword>
<organism evidence="2 3">
    <name type="scientific">Delftia lacustris</name>
    <dbReference type="NCBI Taxonomy" id="558537"/>
    <lineage>
        <taxon>Bacteria</taxon>
        <taxon>Pseudomonadati</taxon>
        <taxon>Pseudomonadota</taxon>
        <taxon>Betaproteobacteria</taxon>
        <taxon>Burkholderiales</taxon>
        <taxon>Comamonadaceae</taxon>
        <taxon>Delftia</taxon>
    </lineage>
</organism>
<gene>
    <name evidence="2" type="ORF">SAMN05421547_115107</name>
</gene>
<sequence length="149" mass="16195">MGMQNNPLPTPGRRRRVARGFTLIELMVVVAVIGILSAIAYPSYAEYLRKSRRTDGRRALLEAAGAMEKYFSANLTYEGATLGGTGVYASRSPDGFYELSLSPDPAASSYTLIASPLRSQLSDKCHTFTYDHLGVGGVRNGTLPARDCW</sequence>
<dbReference type="SUPFAM" id="SSF54523">
    <property type="entry name" value="Pili subunits"/>
    <property type="match status" value="1"/>
</dbReference>
<keyword evidence="1" id="KW-1133">Transmembrane helix</keyword>
<dbReference type="Pfam" id="PF07963">
    <property type="entry name" value="N_methyl"/>
    <property type="match status" value="1"/>
</dbReference>
<dbReference type="GO" id="GO:0043683">
    <property type="term" value="P:type IV pilus assembly"/>
    <property type="evidence" value="ECO:0007669"/>
    <property type="project" value="InterPro"/>
</dbReference>
<dbReference type="InterPro" id="IPR031982">
    <property type="entry name" value="PilE-like"/>
</dbReference>
<proteinExistence type="predicted"/>
<protein>
    <submittedName>
        <fullName evidence="2">Type IV pilus assembly protein PilE</fullName>
    </submittedName>
</protein>
<accession>A0A1H3REF9</accession>
<dbReference type="PANTHER" id="PTHR30093">
    <property type="entry name" value="GENERAL SECRETION PATHWAY PROTEIN G"/>
    <property type="match status" value="1"/>
</dbReference>
<evidence type="ECO:0000256" key="1">
    <source>
        <dbReference type="SAM" id="Phobius"/>
    </source>
</evidence>
<name>A0A1H3REF9_9BURK</name>
<dbReference type="AlphaFoldDB" id="A0A1H3REF9"/>
<evidence type="ECO:0000313" key="3">
    <source>
        <dbReference type="Proteomes" id="UP000183417"/>
    </source>
</evidence>
<dbReference type="Gene3D" id="3.30.700.10">
    <property type="entry name" value="Glycoprotein, Type 4 Pilin"/>
    <property type="match status" value="1"/>
</dbReference>
<dbReference type="PANTHER" id="PTHR30093:SF47">
    <property type="entry name" value="TYPE IV PILUS NON-CORE MINOR PILIN PILE"/>
    <property type="match status" value="1"/>
</dbReference>
<dbReference type="Pfam" id="PF16732">
    <property type="entry name" value="ComP_DUS"/>
    <property type="match status" value="1"/>
</dbReference>
<reference evidence="2 3" key="1">
    <citation type="submission" date="2016-10" db="EMBL/GenBank/DDBJ databases">
        <authorList>
            <person name="de Groot N.N."/>
        </authorList>
    </citation>
    <scope>NUCLEOTIDE SEQUENCE [LARGE SCALE GENOMIC DNA]</scope>
    <source>
        <strain evidence="2 3">LMG 24775</strain>
    </source>
</reference>